<dbReference type="KEGG" id="cagg:HYG79_04215"/>
<dbReference type="RefSeq" id="WP_179240917.1">
    <property type="nucleotide sequence ID" value="NZ_CP058595.1"/>
</dbReference>
<gene>
    <name evidence="1" type="ORF">HYG79_04215</name>
</gene>
<keyword evidence="2" id="KW-1185">Reference proteome</keyword>
<evidence type="ECO:0000313" key="1">
    <source>
        <dbReference type="EMBL" id="QLG44583.1"/>
    </source>
</evidence>
<organism evidence="1 2">
    <name type="scientific">Costertonia aggregata</name>
    <dbReference type="NCBI Taxonomy" id="343403"/>
    <lineage>
        <taxon>Bacteria</taxon>
        <taxon>Pseudomonadati</taxon>
        <taxon>Bacteroidota</taxon>
        <taxon>Flavobacteriia</taxon>
        <taxon>Flavobacteriales</taxon>
        <taxon>Flavobacteriaceae</taxon>
        <taxon>Costertonia</taxon>
    </lineage>
</organism>
<reference evidence="1 2" key="1">
    <citation type="journal article" date="2006" name="Int. J. Syst. Evol. Microbiol.">
        <title>Costertonia aggregata gen. nov., sp. nov., a mesophilic marine bacterium of the family Flavobacteriaceae, isolated from a mature biofilm.</title>
        <authorList>
            <person name="Kwon K.K."/>
            <person name="Lee Y.K."/>
            <person name="Lee H.K."/>
        </authorList>
    </citation>
    <scope>NUCLEOTIDE SEQUENCE [LARGE SCALE GENOMIC DNA]</scope>
    <source>
        <strain evidence="1 2">KCCM 42265</strain>
    </source>
</reference>
<accession>A0A7H9AMI5</accession>
<dbReference type="Proteomes" id="UP000509302">
    <property type="component" value="Chromosome"/>
</dbReference>
<proteinExistence type="predicted"/>
<name>A0A7H9AMI5_9FLAO</name>
<evidence type="ECO:0000313" key="2">
    <source>
        <dbReference type="Proteomes" id="UP000509302"/>
    </source>
</evidence>
<protein>
    <submittedName>
        <fullName evidence="1">Uncharacterized protein</fullName>
    </submittedName>
</protein>
<dbReference type="AlphaFoldDB" id="A0A7H9AMI5"/>
<sequence length="75" mass="8806">MKNSSEKILSTINNHDLKEIRGMKDSLSDFFTAWVNELNEIGALTKDKHYEYTFHFTAIRDLLTDAEHFKTKNQN</sequence>
<dbReference type="EMBL" id="CP058595">
    <property type="protein sequence ID" value="QLG44583.1"/>
    <property type="molecule type" value="Genomic_DNA"/>
</dbReference>